<dbReference type="AlphaFoldDB" id="A0A6B0U637"/>
<sequence>MSSFTLSSSSVAAQVLSTTLLFTSGFRHSLSTSSLSKPFSAITSESFSEHLPLLSFRDTNSECSSSLVLSCAQSCSFMFS</sequence>
<protein>
    <submittedName>
        <fullName evidence="1">Putative secreted protein</fullName>
    </submittedName>
</protein>
<proteinExistence type="predicted"/>
<dbReference type="EMBL" id="GIFC01002181">
    <property type="protein sequence ID" value="MXU84264.1"/>
    <property type="molecule type" value="Transcribed_RNA"/>
</dbReference>
<accession>A0A6B0U637</accession>
<reference evidence="1" key="1">
    <citation type="submission" date="2019-12" db="EMBL/GenBank/DDBJ databases">
        <title>An insight into the sialome of adult female Ixodes ricinus ticks feeding for 6 days.</title>
        <authorList>
            <person name="Perner J."/>
            <person name="Ribeiro J.M.C."/>
        </authorList>
    </citation>
    <scope>NUCLEOTIDE SEQUENCE</scope>
    <source>
        <strain evidence="1">Semi-engorged</strain>
        <tissue evidence="1">Salivary glands</tissue>
    </source>
</reference>
<organism evidence="1">
    <name type="scientific">Ixodes ricinus</name>
    <name type="common">Common tick</name>
    <name type="synonym">Acarus ricinus</name>
    <dbReference type="NCBI Taxonomy" id="34613"/>
    <lineage>
        <taxon>Eukaryota</taxon>
        <taxon>Metazoa</taxon>
        <taxon>Ecdysozoa</taxon>
        <taxon>Arthropoda</taxon>
        <taxon>Chelicerata</taxon>
        <taxon>Arachnida</taxon>
        <taxon>Acari</taxon>
        <taxon>Parasitiformes</taxon>
        <taxon>Ixodida</taxon>
        <taxon>Ixodoidea</taxon>
        <taxon>Ixodidae</taxon>
        <taxon>Ixodinae</taxon>
        <taxon>Ixodes</taxon>
    </lineage>
</organism>
<evidence type="ECO:0000313" key="1">
    <source>
        <dbReference type="EMBL" id="MXU84264.1"/>
    </source>
</evidence>
<name>A0A6B0U637_IXORI</name>